<feature type="compositionally biased region" description="Polar residues" evidence="1">
    <location>
        <begin position="447"/>
        <end position="459"/>
    </location>
</feature>
<evidence type="ECO:0008006" key="5">
    <source>
        <dbReference type="Google" id="ProtNLM"/>
    </source>
</evidence>
<evidence type="ECO:0000256" key="2">
    <source>
        <dbReference type="SAM" id="Phobius"/>
    </source>
</evidence>
<keyword evidence="2" id="KW-0472">Membrane</keyword>
<dbReference type="Proteomes" id="UP001189429">
    <property type="component" value="Unassembled WGS sequence"/>
</dbReference>
<feature type="transmembrane region" description="Helical" evidence="2">
    <location>
        <begin position="275"/>
        <end position="293"/>
    </location>
</feature>
<organism evidence="3 4">
    <name type="scientific">Prorocentrum cordatum</name>
    <dbReference type="NCBI Taxonomy" id="2364126"/>
    <lineage>
        <taxon>Eukaryota</taxon>
        <taxon>Sar</taxon>
        <taxon>Alveolata</taxon>
        <taxon>Dinophyceae</taxon>
        <taxon>Prorocentrales</taxon>
        <taxon>Prorocentraceae</taxon>
        <taxon>Prorocentrum</taxon>
    </lineage>
</organism>
<evidence type="ECO:0000313" key="3">
    <source>
        <dbReference type="EMBL" id="CAK0892199.1"/>
    </source>
</evidence>
<accession>A0ABN9X2D0</accession>
<feature type="region of interest" description="Disordered" evidence="1">
    <location>
        <begin position="623"/>
        <end position="673"/>
    </location>
</feature>
<name>A0ABN9X2D0_9DINO</name>
<feature type="region of interest" description="Disordered" evidence="1">
    <location>
        <begin position="436"/>
        <end position="471"/>
    </location>
</feature>
<evidence type="ECO:0000256" key="1">
    <source>
        <dbReference type="SAM" id="MobiDB-lite"/>
    </source>
</evidence>
<gene>
    <name evidence="3" type="ORF">PCOR1329_LOCUS71925</name>
</gene>
<dbReference type="EMBL" id="CAUYUJ010019580">
    <property type="protein sequence ID" value="CAK0892199.1"/>
    <property type="molecule type" value="Genomic_DNA"/>
</dbReference>
<keyword evidence="4" id="KW-1185">Reference proteome</keyword>
<protein>
    <recommendedName>
        <fullName evidence="5">WW domain-containing protein</fullName>
    </recommendedName>
</protein>
<reference evidence="3" key="1">
    <citation type="submission" date="2023-10" db="EMBL/GenBank/DDBJ databases">
        <authorList>
            <person name="Chen Y."/>
            <person name="Shah S."/>
            <person name="Dougan E. K."/>
            <person name="Thang M."/>
            <person name="Chan C."/>
        </authorList>
    </citation>
    <scope>NUCLEOTIDE SEQUENCE [LARGE SCALE GENOMIC DNA]</scope>
</reference>
<feature type="transmembrane region" description="Helical" evidence="2">
    <location>
        <begin position="86"/>
        <end position="110"/>
    </location>
</feature>
<sequence length="673" mass="74934">MEGAGEVFSYNREGFMFDREQNQKREYQGQNMRIAQYEMYRQDVDDLVNLTVSKMDNYLLVNTLMFNFCIVLLTEGRPKAIAPPEWLLWLYGMTTMGAILYIVMGMWLALHASVAAHSFGARILTQCVRLPVPNKQQLDAARFFATEYEAGDVIGLQQGMLRLPLLERLNNAMEELIDTGEAQEPNSSHPNSAGMLEHFRIFRRLQANWQAYDAYTRVCMSAGVNQLIHAFIYSTLVILVTEASSPLPALCFALVLASCSWLVTRLDLFLSRRMLALVGTFVAIPPVLAWAAITIQTCGFTEMHDAGCQKRSPRYLVDLRRVLVPVIYVLHIGWIVLIIRFGRAQQIGEVALPTAFRSVLYLDVSSGLGLPSHESRQGSAAPSRQVSAAEASSVPMGVAVSRSSTARHLLDAVPEEPEVAEREPETLLGELESQVMARTSTRRRRQLSSGDSTTRSVSPHRSIRPPDAVRSSLEESCERQLAELRRHLECWETEAVQACIREDPYFFNGVRATRECLDKCVEQLAEVAPELVEPAERTEAGAAWLTLEWDSSGTRMNYYVRSDTGELAWSRPREAVDRVYELEDLRLPLKELQERVQAVVEMRGAAMAAAAEAADEDDALLARGECPAPAPGAGAAGEQAAGRSPRLRTRSSRSTARMSEQDYSSTGGGESFR</sequence>
<proteinExistence type="predicted"/>
<feature type="transmembrane region" description="Helical" evidence="2">
    <location>
        <begin position="246"/>
        <end position="263"/>
    </location>
</feature>
<feature type="transmembrane region" description="Helical" evidence="2">
    <location>
        <begin position="218"/>
        <end position="240"/>
    </location>
</feature>
<comment type="caution">
    <text evidence="3">The sequence shown here is derived from an EMBL/GenBank/DDBJ whole genome shotgun (WGS) entry which is preliminary data.</text>
</comment>
<keyword evidence="2" id="KW-1133">Transmembrane helix</keyword>
<feature type="transmembrane region" description="Helical" evidence="2">
    <location>
        <begin position="322"/>
        <end position="339"/>
    </location>
</feature>
<feature type="transmembrane region" description="Helical" evidence="2">
    <location>
        <begin position="57"/>
        <end position="74"/>
    </location>
</feature>
<feature type="non-terminal residue" evidence="3">
    <location>
        <position position="673"/>
    </location>
</feature>
<evidence type="ECO:0000313" key="4">
    <source>
        <dbReference type="Proteomes" id="UP001189429"/>
    </source>
</evidence>
<feature type="compositionally biased region" description="Low complexity" evidence="1">
    <location>
        <begin position="623"/>
        <end position="644"/>
    </location>
</feature>
<keyword evidence="2" id="KW-0812">Transmembrane</keyword>